<dbReference type="InterPro" id="IPR001753">
    <property type="entry name" value="Enoyl-CoA_hydra/iso"/>
</dbReference>
<dbReference type="EMBL" id="JAGGKT010000014">
    <property type="protein sequence ID" value="MBP1933889.1"/>
    <property type="molecule type" value="Genomic_DNA"/>
</dbReference>
<evidence type="ECO:0000256" key="3">
    <source>
        <dbReference type="RuleBase" id="RU003707"/>
    </source>
</evidence>
<keyword evidence="5" id="KW-1185">Reference proteome</keyword>
<evidence type="ECO:0000256" key="1">
    <source>
        <dbReference type="ARBA" id="ARBA00005254"/>
    </source>
</evidence>
<evidence type="ECO:0000313" key="5">
    <source>
        <dbReference type="Proteomes" id="UP001519343"/>
    </source>
</evidence>
<sequence length="262" mass="29503">MQSKEDIFLEKSGQIATIYFNRPEKRNALTHEMWKAIPGFLEDVEQDKNIKVLILRGVNEVAFAAGADISEFRTLRSNSEGARIYNEATHRAERMLAKFKKPTIAMIQGSCIGGGCELAVACDFRFSDTTGRFGITPARLGLVYSLSATKTLVDLVGPQNAKYILFSGNHLDVNRAREIGLVDFIYSPEELEQKTMEFAEQLCRNAQFTVRSMKHIISLIASGVTEDTEETMALRNGSFDTEDYQEGVRAFMEKRKPVFKYS</sequence>
<comment type="caution">
    <text evidence="4">The sequence shown here is derived from an EMBL/GenBank/DDBJ whole genome shotgun (WGS) entry which is preliminary data.</text>
</comment>
<protein>
    <submittedName>
        <fullName evidence="4">Enoyl-CoA hydratase/carnithine racemase</fullName>
    </submittedName>
</protein>
<gene>
    <name evidence="4" type="ORF">J2Z37_003906</name>
</gene>
<organism evidence="4 5">
    <name type="scientific">Ammoniphilus resinae</name>
    <dbReference type="NCBI Taxonomy" id="861532"/>
    <lineage>
        <taxon>Bacteria</taxon>
        <taxon>Bacillati</taxon>
        <taxon>Bacillota</taxon>
        <taxon>Bacilli</taxon>
        <taxon>Bacillales</taxon>
        <taxon>Paenibacillaceae</taxon>
        <taxon>Aneurinibacillus group</taxon>
        <taxon>Ammoniphilus</taxon>
    </lineage>
</organism>
<proteinExistence type="inferred from homology"/>
<dbReference type="PANTHER" id="PTHR11941:SF127">
    <property type="entry name" value="ENOYL-COA HYDRATASE ECHA18 (ENOYL HYDRASE) (UNSATURATED ACYL-COA HYDRATASE) (CROTONASE)-RELATED"/>
    <property type="match status" value="1"/>
</dbReference>
<dbReference type="SUPFAM" id="SSF52096">
    <property type="entry name" value="ClpP/crotonase"/>
    <property type="match status" value="1"/>
</dbReference>
<dbReference type="RefSeq" id="WP_209811904.1">
    <property type="nucleotide sequence ID" value="NZ_JAGGKT010000014.1"/>
</dbReference>
<name>A0ABS4GUE7_9BACL</name>
<dbReference type="PANTHER" id="PTHR11941">
    <property type="entry name" value="ENOYL-COA HYDRATASE-RELATED"/>
    <property type="match status" value="1"/>
</dbReference>
<reference evidence="4 5" key="1">
    <citation type="submission" date="2021-03" db="EMBL/GenBank/DDBJ databases">
        <title>Genomic Encyclopedia of Type Strains, Phase IV (KMG-IV): sequencing the most valuable type-strain genomes for metagenomic binning, comparative biology and taxonomic classification.</title>
        <authorList>
            <person name="Goeker M."/>
        </authorList>
    </citation>
    <scope>NUCLEOTIDE SEQUENCE [LARGE SCALE GENOMIC DNA]</scope>
    <source>
        <strain evidence="4 5">DSM 24738</strain>
    </source>
</reference>
<evidence type="ECO:0000256" key="2">
    <source>
        <dbReference type="ARBA" id="ARBA00023239"/>
    </source>
</evidence>
<dbReference type="InterPro" id="IPR018376">
    <property type="entry name" value="Enoyl-CoA_hyd/isom_CS"/>
</dbReference>
<evidence type="ECO:0000313" key="4">
    <source>
        <dbReference type="EMBL" id="MBP1933889.1"/>
    </source>
</evidence>
<comment type="similarity">
    <text evidence="1 3">Belongs to the enoyl-CoA hydratase/isomerase family.</text>
</comment>
<dbReference type="InterPro" id="IPR014748">
    <property type="entry name" value="Enoyl-CoA_hydra_C"/>
</dbReference>
<dbReference type="Pfam" id="PF00378">
    <property type="entry name" value="ECH_1"/>
    <property type="match status" value="1"/>
</dbReference>
<keyword evidence="2" id="KW-0456">Lyase</keyword>
<dbReference type="CDD" id="cd06558">
    <property type="entry name" value="crotonase-like"/>
    <property type="match status" value="1"/>
</dbReference>
<dbReference type="Proteomes" id="UP001519343">
    <property type="component" value="Unassembled WGS sequence"/>
</dbReference>
<dbReference type="PROSITE" id="PS00166">
    <property type="entry name" value="ENOYL_COA_HYDRATASE"/>
    <property type="match status" value="1"/>
</dbReference>
<dbReference type="InterPro" id="IPR029045">
    <property type="entry name" value="ClpP/crotonase-like_dom_sf"/>
</dbReference>
<accession>A0ABS4GUE7</accession>
<dbReference type="Gene3D" id="3.90.226.10">
    <property type="entry name" value="2-enoyl-CoA Hydratase, Chain A, domain 1"/>
    <property type="match status" value="1"/>
</dbReference>
<dbReference type="Gene3D" id="1.10.12.10">
    <property type="entry name" value="Lyase 2-enoyl-coa Hydratase, Chain A, domain 2"/>
    <property type="match status" value="1"/>
</dbReference>